<dbReference type="Pfam" id="PF01551">
    <property type="entry name" value="Peptidase_M23"/>
    <property type="match status" value="1"/>
</dbReference>
<evidence type="ECO:0000259" key="2">
    <source>
        <dbReference type="Pfam" id="PF01551"/>
    </source>
</evidence>
<accession>A0A8J4DNT2</accession>
<evidence type="ECO:0000256" key="1">
    <source>
        <dbReference type="SAM" id="MobiDB-lite"/>
    </source>
</evidence>
<dbReference type="InterPro" id="IPR016047">
    <property type="entry name" value="M23ase_b-sheet_dom"/>
</dbReference>
<dbReference type="SUPFAM" id="SSF51261">
    <property type="entry name" value="Duplicated hybrid motif"/>
    <property type="match status" value="1"/>
</dbReference>
<organism evidence="3 4">
    <name type="scientific">Virgisporangium aliadipatigenens</name>
    <dbReference type="NCBI Taxonomy" id="741659"/>
    <lineage>
        <taxon>Bacteria</taxon>
        <taxon>Bacillati</taxon>
        <taxon>Actinomycetota</taxon>
        <taxon>Actinomycetes</taxon>
        <taxon>Micromonosporales</taxon>
        <taxon>Micromonosporaceae</taxon>
        <taxon>Virgisporangium</taxon>
    </lineage>
</organism>
<protein>
    <recommendedName>
        <fullName evidence="2">M23ase beta-sheet core domain-containing protein</fullName>
    </recommendedName>
</protein>
<dbReference type="PANTHER" id="PTHR21666">
    <property type="entry name" value="PEPTIDASE-RELATED"/>
    <property type="match status" value="1"/>
</dbReference>
<dbReference type="AlphaFoldDB" id="A0A8J4DNT2"/>
<dbReference type="Proteomes" id="UP000619260">
    <property type="component" value="Unassembled WGS sequence"/>
</dbReference>
<dbReference type="PANTHER" id="PTHR21666:SF270">
    <property type="entry name" value="MUREIN HYDROLASE ACTIVATOR ENVC"/>
    <property type="match status" value="1"/>
</dbReference>
<dbReference type="InterPro" id="IPR011055">
    <property type="entry name" value="Dup_hybrid_motif"/>
</dbReference>
<dbReference type="InterPro" id="IPR050570">
    <property type="entry name" value="Cell_wall_metabolism_enzyme"/>
</dbReference>
<dbReference type="CDD" id="cd12797">
    <property type="entry name" value="M23_peptidase"/>
    <property type="match status" value="1"/>
</dbReference>
<evidence type="ECO:0000313" key="4">
    <source>
        <dbReference type="Proteomes" id="UP000619260"/>
    </source>
</evidence>
<gene>
    <name evidence="3" type="ORF">Val02_16550</name>
</gene>
<sequence>MTTAFVGAGVVALVSGTMMPESQQPSDLALVDANAAVDADRAKTLAGDRASRDNGRQGAGVGASADQANSNRYVLPLAPGQYVVTSQYGHTEMAGAKGIDLDARHGTTYHAVAGGTVKLARWNGGLGYCIIIDHGNGVQSVYGHSSELLVTEGQIVEAGQAIGKVGNSGYAFTPHLRLEIRVNEKQVDPLAWLKDKEADATGQKDPLAA</sequence>
<dbReference type="Gene3D" id="2.70.70.10">
    <property type="entry name" value="Glucose Permease (Domain IIA)"/>
    <property type="match status" value="1"/>
</dbReference>
<feature type="domain" description="M23ase beta-sheet core" evidence="2">
    <location>
        <begin position="96"/>
        <end position="189"/>
    </location>
</feature>
<evidence type="ECO:0000313" key="3">
    <source>
        <dbReference type="EMBL" id="GIJ44769.1"/>
    </source>
</evidence>
<proteinExistence type="predicted"/>
<dbReference type="EMBL" id="BOPF01000004">
    <property type="protein sequence ID" value="GIJ44769.1"/>
    <property type="molecule type" value="Genomic_DNA"/>
</dbReference>
<name>A0A8J4DNT2_9ACTN</name>
<dbReference type="GO" id="GO:0004222">
    <property type="term" value="F:metalloendopeptidase activity"/>
    <property type="evidence" value="ECO:0007669"/>
    <property type="project" value="TreeGrafter"/>
</dbReference>
<feature type="region of interest" description="Disordered" evidence="1">
    <location>
        <begin position="44"/>
        <end position="64"/>
    </location>
</feature>
<keyword evidence="4" id="KW-1185">Reference proteome</keyword>
<reference evidence="3" key="1">
    <citation type="submission" date="2021-01" db="EMBL/GenBank/DDBJ databases">
        <title>Whole genome shotgun sequence of Virgisporangium aliadipatigenens NBRC 105644.</title>
        <authorList>
            <person name="Komaki H."/>
            <person name="Tamura T."/>
        </authorList>
    </citation>
    <scope>NUCLEOTIDE SEQUENCE</scope>
    <source>
        <strain evidence="3">NBRC 105644</strain>
    </source>
</reference>
<comment type="caution">
    <text evidence="3">The sequence shown here is derived from an EMBL/GenBank/DDBJ whole genome shotgun (WGS) entry which is preliminary data.</text>
</comment>